<feature type="compositionally biased region" description="Acidic residues" evidence="1">
    <location>
        <begin position="186"/>
        <end position="196"/>
    </location>
</feature>
<dbReference type="EMBL" id="JAULSR010000003">
    <property type="protein sequence ID" value="KAK0624586.1"/>
    <property type="molecule type" value="Genomic_DNA"/>
</dbReference>
<gene>
    <name evidence="2" type="ORF">B0T17DRAFT_507657</name>
</gene>
<dbReference type="Proteomes" id="UP001174934">
    <property type="component" value="Unassembled WGS sequence"/>
</dbReference>
<keyword evidence="3" id="KW-1185">Reference proteome</keyword>
<reference evidence="2" key="1">
    <citation type="submission" date="2023-06" db="EMBL/GenBank/DDBJ databases">
        <title>Genome-scale phylogeny and comparative genomics of the fungal order Sordariales.</title>
        <authorList>
            <consortium name="Lawrence Berkeley National Laboratory"/>
            <person name="Hensen N."/>
            <person name="Bonometti L."/>
            <person name="Westerberg I."/>
            <person name="Brannstrom I.O."/>
            <person name="Guillou S."/>
            <person name="Cros-Aarteil S."/>
            <person name="Calhoun S."/>
            <person name="Haridas S."/>
            <person name="Kuo A."/>
            <person name="Mondo S."/>
            <person name="Pangilinan J."/>
            <person name="Riley R."/>
            <person name="LaButti K."/>
            <person name="Andreopoulos B."/>
            <person name="Lipzen A."/>
            <person name="Chen C."/>
            <person name="Yanf M."/>
            <person name="Daum C."/>
            <person name="Ng V."/>
            <person name="Clum A."/>
            <person name="Steindorff A."/>
            <person name="Ohm R."/>
            <person name="Martin F."/>
            <person name="Silar P."/>
            <person name="Natvig D."/>
            <person name="Lalanne C."/>
            <person name="Gautier V."/>
            <person name="Ament-velasquez S.L."/>
            <person name="Kruys A."/>
            <person name="Hutchinson M.I."/>
            <person name="Powell A.J."/>
            <person name="Barry K."/>
            <person name="Miller A.N."/>
            <person name="Grigoriev I.V."/>
            <person name="Debuchy R."/>
            <person name="Gladieux P."/>
            <person name="Thoren M.H."/>
            <person name="Johannesson H."/>
        </authorList>
    </citation>
    <scope>NUCLEOTIDE SEQUENCE</scope>
    <source>
        <strain evidence="2">SMH3391-2</strain>
    </source>
</reference>
<sequence>MALQSGDPGRINWMVTIFLTEAFTRFHQRLQRGPLDGNLPSLTGDKDHDNRILGNLQLAIDNGPIGEPLAPRYLTINELAIDFSEIYYYAVHAEWSPSDMNWNLAVKRSLWWLIGTASLSDMIQIFCSFRNWLRRREAKEKQDRRVKEERDRKAKEEQKADAVVAGYQWISKETATSPPTSQEQQSSDDDEDWVKM</sequence>
<feature type="compositionally biased region" description="Low complexity" evidence="1">
    <location>
        <begin position="176"/>
        <end position="185"/>
    </location>
</feature>
<evidence type="ECO:0000256" key="1">
    <source>
        <dbReference type="SAM" id="MobiDB-lite"/>
    </source>
</evidence>
<accession>A0AA39WZQ7</accession>
<protein>
    <submittedName>
        <fullName evidence="2">Uncharacterized protein</fullName>
    </submittedName>
</protein>
<feature type="compositionally biased region" description="Basic and acidic residues" evidence="1">
    <location>
        <begin position="140"/>
        <end position="160"/>
    </location>
</feature>
<evidence type="ECO:0000313" key="2">
    <source>
        <dbReference type="EMBL" id="KAK0624586.1"/>
    </source>
</evidence>
<organism evidence="2 3">
    <name type="scientific">Bombardia bombarda</name>
    <dbReference type="NCBI Taxonomy" id="252184"/>
    <lineage>
        <taxon>Eukaryota</taxon>
        <taxon>Fungi</taxon>
        <taxon>Dikarya</taxon>
        <taxon>Ascomycota</taxon>
        <taxon>Pezizomycotina</taxon>
        <taxon>Sordariomycetes</taxon>
        <taxon>Sordariomycetidae</taxon>
        <taxon>Sordariales</taxon>
        <taxon>Lasiosphaeriaceae</taxon>
        <taxon>Bombardia</taxon>
    </lineage>
</organism>
<evidence type="ECO:0000313" key="3">
    <source>
        <dbReference type="Proteomes" id="UP001174934"/>
    </source>
</evidence>
<dbReference type="AlphaFoldDB" id="A0AA39WZQ7"/>
<feature type="region of interest" description="Disordered" evidence="1">
    <location>
        <begin position="140"/>
        <end position="196"/>
    </location>
</feature>
<name>A0AA39WZQ7_9PEZI</name>
<comment type="caution">
    <text evidence="2">The sequence shown here is derived from an EMBL/GenBank/DDBJ whole genome shotgun (WGS) entry which is preliminary data.</text>
</comment>
<proteinExistence type="predicted"/>